<name>A0A7S3CY66_9EUKA</name>
<comment type="catalytic activity">
    <reaction evidence="8">
        <text>an N-acyl-D-glucosamine = an N-acyl-D-mannosamine</text>
        <dbReference type="Rhea" id="RHEA:19033"/>
        <dbReference type="ChEBI" id="CHEBI:16062"/>
        <dbReference type="ChEBI" id="CHEBI:17274"/>
        <dbReference type="EC" id="5.1.3.8"/>
    </reaction>
    <physiologicalReaction direction="left-to-right" evidence="8">
        <dbReference type="Rhea" id="RHEA:19034"/>
    </physiologicalReaction>
    <physiologicalReaction direction="right-to-left" evidence="8">
        <dbReference type="Rhea" id="RHEA:19035"/>
    </physiologicalReaction>
</comment>
<evidence type="ECO:0000256" key="5">
    <source>
        <dbReference type="ARBA" id="ARBA00031608"/>
    </source>
</evidence>
<reference evidence="10" key="1">
    <citation type="submission" date="2021-01" db="EMBL/GenBank/DDBJ databases">
        <authorList>
            <person name="Corre E."/>
            <person name="Pelletier E."/>
            <person name="Niang G."/>
            <person name="Scheremetjew M."/>
            <person name="Finn R."/>
            <person name="Kale V."/>
            <person name="Holt S."/>
            <person name="Cochrane G."/>
            <person name="Meng A."/>
            <person name="Brown T."/>
            <person name="Cohen L."/>
        </authorList>
    </citation>
    <scope>NUCLEOTIDE SEQUENCE</scope>
    <source>
        <strain evidence="10">NIES-2562</strain>
    </source>
</reference>
<dbReference type="InterPro" id="IPR010819">
    <property type="entry name" value="AGE/CE"/>
</dbReference>
<dbReference type="Gene3D" id="1.50.10.10">
    <property type="match status" value="1"/>
</dbReference>
<evidence type="ECO:0000256" key="9">
    <source>
        <dbReference type="ARBA" id="ARBA00046544"/>
    </source>
</evidence>
<evidence type="ECO:0000313" key="10">
    <source>
        <dbReference type="EMBL" id="CAE0240635.1"/>
    </source>
</evidence>
<evidence type="ECO:0000256" key="8">
    <source>
        <dbReference type="ARBA" id="ARBA00034243"/>
    </source>
</evidence>
<dbReference type="EC" id="5.1.3.8" evidence="2"/>
<dbReference type="EMBL" id="HBIB01004758">
    <property type="protein sequence ID" value="CAE0240635.1"/>
    <property type="molecule type" value="Transcribed_RNA"/>
</dbReference>
<proteinExistence type="inferred from homology"/>
<dbReference type="InterPro" id="IPR008928">
    <property type="entry name" value="6-hairpin_glycosidase_sf"/>
</dbReference>
<evidence type="ECO:0000256" key="2">
    <source>
        <dbReference type="ARBA" id="ARBA00013176"/>
    </source>
</evidence>
<organism evidence="10">
    <name type="scientific">Palpitomonas bilix</name>
    <dbReference type="NCBI Taxonomy" id="652834"/>
    <lineage>
        <taxon>Eukaryota</taxon>
        <taxon>Eukaryota incertae sedis</taxon>
    </lineage>
</organism>
<evidence type="ECO:0000256" key="3">
    <source>
        <dbReference type="ARBA" id="ARBA00014959"/>
    </source>
</evidence>
<dbReference type="Pfam" id="PF07221">
    <property type="entry name" value="GlcNAc_2-epim"/>
    <property type="match status" value="1"/>
</dbReference>
<dbReference type="InterPro" id="IPR012341">
    <property type="entry name" value="6hp_glycosidase-like_sf"/>
</dbReference>
<accession>A0A7S3CY66</accession>
<gene>
    <name evidence="10" type="ORF">PBIL07802_LOCUS2795</name>
</gene>
<comment type="subunit">
    <text evidence="9">Homodimer. Forms a heterodimer with renin and inhibits its activity.</text>
</comment>
<keyword evidence="4" id="KW-0413">Isomerase</keyword>
<evidence type="ECO:0000256" key="1">
    <source>
        <dbReference type="ARBA" id="ARBA00008558"/>
    </source>
</evidence>
<dbReference type="SUPFAM" id="SSF48208">
    <property type="entry name" value="Six-hairpin glycosidases"/>
    <property type="match status" value="1"/>
</dbReference>
<comment type="similarity">
    <text evidence="1">Belongs to the N-acylglucosamine 2-epimerase family.</text>
</comment>
<dbReference type="AlphaFoldDB" id="A0A7S3CY66"/>
<dbReference type="PANTHER" id="PTHR15108">
    <property type="entry name" value="N-ACYLGLUCOSAMINE-2-EPIMERASE"/>
    <property type="match status" value="1"/>
</dbReference>
<evidence type="ECO:0000256" key="4">
    <source>
        <dbReference type="ARBA" id="ARBA00023235"/>
    </source>
</evidence>
<protein>
    <recommendedName>
        <fullName evidence="3">N-acylglucosamine 2-epimerase</fullName>
        <ecNumber evidence="2">5.1.3.8</ecNumber>
    </recommendedName>
    <alternativeName>
        <fullName evidence="7">GlcNAc 2-epimerase</fullName>
    </alternativeName>
    <alternativeName>
        <fullName evidence="5">N-acetyl-D-glucosamine 2-epimerase</fullName>
    </alternativeName>
    <alternativeName>
        <fullName evidence="6">Renin-binding protein</fullName>
    </alternativeName>
</protein>
<dbReference type="GO" id="GO:0005975">
    <property type="term" value="P:carbohydrate metabolic process"/>
    <property type="evidence" value="ECO:0007669"/>
    <property type="project" value="InterPro"/>
</dbReference>
<sequence>MAEALHTWLGERREELERELFGVVLPFWTEYSIDSEQGGFFTCLDATGQVYDEKKYVWLQGRQCWMFARIANSYTEEEITALSAKHRPSFRNSLQKGDSLATRIDITRPSLINAAKRGVDFLFEHAIREEDGHVYFCLSRDGKPVLHQRKPFSALFLVMALKEVGVAISDSSYVQKAMQLFLRAKGWIDTPGSLGKPALEGAPPLEALAEPMILLNVAEELLSESASLELSAEHNEMLREIQRQSVRAILKHVIRDPISKRVVHVPELVKEDGTPYYEGTEGRVLNYGHVIEAGWFLLSYCRSEQTRQSGSANDGDHGQTPLPPIPEIEATALEVLDWAFEEGWDEENGGGILYFGDAKSMPVTSLEWSLKLFWPINEAMVASMHALLTVLHKGRGSIADSETEMEAEKQKERFSKTFNFALQHMSDEKHGEWYGYLNRECKVHLNFKGAAYKGCFHVPRSLLFCRELVDRALSVLEEGRKNSGGKEVKE</sequence>
<evidence type="ECO:0000256" key="6">
    <source>
        <dbReference type="ARBA" id="ARBA00031909"/>
    </source>
</evidence>
<dbReference type="GO" id="GO:0050121">
    <property type="term" value="F:N-acylglucosamine 2-epimerase activity"/>
    <property type="evidence" value="ECO:0007669"/>
    <property type="project" value="UniProtKB-EC"/>
</dbReference>
<evidence type="ECO:0000256" key="7">
    <source>
        <dbReference type="ARBA" id="ARBA00033215"/>
    </source>
</evidence>